<keyword evidence="8" id="KW-1185">Reference proteome</keyword>
<feature type="transmembrane region" description="Helical" evidence="6">
    <location>
        <begin position="403"/>
        <end position="420"/>
    </location>
</feature>
<evidence type="ECO:0000256" key="3">
    <source>
        <dbReference type="ARBA" id="ARBA00022692"/>
    </source>
</evidence>
<protein>
    <submittedName>
        <fullName evidence="7">MurJ-like flippase</fullName>
    </submittedName>
</protein>
<dbReference type="RefSeq" id="WP_146570985.1">
    <property type="nucleotide sequence ID" value="NZ_SJPH01000001.1"/>
</dbReference>
<keyword evidence="3 6" id="KW-0812">Transmembrane</keyword>
<feature type="transmembrane region" description="Helical" evidence="6">
    <location>
        <begin position="103"/>
        <end position="123"/>
    </location>
</feature>
<accession>A0A5C5WDF2</accession>
<dbReference type="AlphaFoldDB" id="A0A5C5WDF2"/>
<evidence type="ECO:0000256" key="2">
    <source>
        <dbReference type="ARBA" id="ARBA00022475"/>
    </source>
</evidence>
<evidence type="ECO:0000313" key="7">
    <source>
        <dbReference type="EMBL" id="TWT48714.1"/>
    </source>
</evidence>
<proteinExistence type="predicted"/>
<feature type="transmembrane region" description="Helical" evidence="6">
    <location>
        <begin position="310"/>
        <end position="330"/>
    </location>
</feature>
<feature type="transmembrane region" description="Helical" evidence="6">
    <location>
        <begin position="190"/>
        <end position="208"/>
    </location>
</feature>
<sequence>MSTPSVAATPVATAWQRRVKAVPRGLWGVADQGVVSLANFATPVLIGRYGGQEELGLYTLGLSVYLFVYAMARSLVWTPYTKHAPAIDANDLPSYTGSVSFHLAAYGAVSAAAILGAAGIALAAGQTQLAAVLAVVAPVSAAMLLREHVRRLGMAKLDFVGVLVFDLVVAALQLSAMLSLAASGMMSADRAFLALAVTSLASFGWIALNHREFCFKRENWTPDWRKNWSLSKWLAAAACLVTLGNQGYRWVLPALAGIAELGRLGAAQVMAQLTNPVVIGLSNYLAPVTAKVLAEEGLVALYRTTLRVTLSMLVGIVLFLLLVGLVGVPLVELLLADAARGVTTTLLVTLTAGALSEALLIPVQAATVNRGHSHTIFYTALARLAINLTLGFGLVGIYGAEAIGVGMVIGSAIALAWQWIEFTGEVRRA</sequence>
<dbReference type="EMBL" id="SJPH01000001">
    <property type="protein sequence ID" value="TWT48714.1"/>
    <property type="molecule type" value="Genomic_DNA"/>
</dbReference>
<feature type="transmembrane region" description="Helical" evidence="6">
    <location>
        <begin position="375"/>
        <end position="397"/>
    </location>
</feature>
<keyword evidence="5 6" id="KW-0472">Membrane</keyword>
<organism evidence="7 8">
    <name type="scientific">Botrimarina hoheduenensis</name>
    <dbReference type="NCBI Taxonomy" id="2528000"/>
    <lineage>
        <taxon>Bacteria</taxon>
        <taxon>Pseudomonadati</taxon>
        <taxon>Planctomycetota</taxon>
        <taxon>Planctomycetia</taxon>
        <taxon>Pirellulales</taxon>
        <taxon>Lacipirellulaceae</taxon>
        <taxon>Botrimarina</taxon>
    </lineage>
</organism>
<dbReference type="Proteomes" id="UP000318995">
    <property type="component" value="Unassembled WGS sequence"/>
</dbReference>
<comment type="caution">
    <text evidence="7">The sequence shown here is derived from an EMBL/GenBank/DDBJ whole genome shotgun (WGS) entry which is preliminary data.</text>
</comment>
<dbReference type="InterPro" id="IPR050833">
    <property type="entry name" value="Poly_Biosynth_Transport"/>
</dbReference>
<reference evidence="7 8" key="1">
    <citation type="submission" date="2019-02" db="EMBL/GenBank/DDBJ databases">
        <title>Deep-cultivation of Planctomycetes and their phenomic and genomic characterization uncovers novel biology.</title>
        <authorList>
            <person name="Wiegand S."/>
            <person name="Jogler M."/>
            <person name="Boedeker C."/>
            <person name="Pinto D."/>
            <person name="Vollmers J."/>
            <person name="Rivas-Marin E."/>
            <person name="Kohn T."/>
            <person name="Peeters S.H."/>
            <person name="Heuer A."/>
            <person name="Rast P."/>
            <person name="Oberbeckmann S."/>
            <person name="Bunk B."/>
            <person name="Jeske O."/>
            <person name="Meyerdierks A."/>
            <person name="Storesund J.E."/>
            <person name="Kallscheuer N."/>
            <person name="Luecker S."/>
            <person name="Lage O.M."/>
            <person name="Pohl T."/>
            <person name="Merkel B.J."/>
            <person name="Hornburger P."/>
            <person name="Mueller R.-W."/>
            <person name="Bruemmer F."/>
            <person name="Labrenz M."/>
            <person name="Spormann A.M."/>
            <person name="Op Den Camp H."/>
            <person name="Overmann J."/>
            <person name="Amann R."/>
            <person name="Jetten M.S.M."/>
            <person name="Mascher T."/>
            <person name="Medema M.H."/>
            <person name="Devos D.P."/>
            <person name="Kaster A.-K."/>
            <person name="Ovreas L."/>
            <person name="Rohde M."/>
            <person name="Galperin M.Y."/>
            <person name="Jogler C."/>
        </authorList>
    </citation>
    <scope>NUCLEOTIDE SEQUENCE [LARGE SCALE GENOMIC DNA]</scope>
    <source>
        <strain evidence="7 8">Pla111</strain>
    </source>
</reference>
<evidence type="ECO:0000256" key="1">
    <source>
        <dbReference type="ARBA" id="ARBA00004651"/>
    </source>
</evidence>
<name>A0A5C5WDF2_9BACT</name>
<keyword evidence="2" id="KW-1003">Cell membrane</keyword>
<comment type="subcellular location">
    <subcellularLocation>
        <location evidence="1">Cell membrane</location>
        <topology evidence="1">Multi-pass membrane protein</topology>
    </subcellularLocation>
</comment>
<dbReference type="OrthoDB" id="256428at2"/>
<feature type="transmembrane region" description="Helical" evidence="6">
    <location>
        <begin position="55"/>
        <end position="72"/>
    </location>
</feature>
<keyword evidence="4 6" id="KW-1133">Transmembrane helix</keyword>
<evidence type="ECO:0000256" key="5">
    <source>
        <dbReference type="ARBA" id="ARBA00023136"/>
    </source>
</evidence>
<dbReference type="GO" id="GO:0005886">
    <property type="term" value="C:plasma membrane"/>
    <property type="evidence" value="ECO:0007669"/>
    <property type="project" value="UniProtKB-SubCell"/>
</dbReference>
<feature type="transmembrane region" description="Helical" evidence="6">
    <location>
        <begin position="129"/>
        <end position="145"/>
    </location>
</feature>
<feature type="transmembrane region" description="Helical" evidence="6">
    <location>
        <begin position="157"/>
        <end position="178"/>
    </location>
</feature>
<evidence type="ECO:0000313" key="8">
    <source>
        <dbReference type="Proteomes" id="UP000318995"/>
    </source>
</evidence>
<dbReference type="PANTHER" id="PTHR30250">
    <property type="entry name" value="PST FAMILY PREDICTED COLANIC ACID TRANSPORTER"/>
    <property type="match status" value="1"/>
</dbReference>
<feature type="transmembrane region" description="Helical" evidence="6">
    <location>
        <begin position="342"/>
        <end position="363"/>
    </location>
</feature>
<dbReference type="PANTHER" id="PTHR30250:SF26">
    <property type="entry name" value="PSMA PROTEIN"/>
    <property type="match status" value="1"/>
</dbReference>
<evidence type="ECO:0000256" key="6">
    <source>
        <dbReference type="SAM" id="Phobius"/>
    </source>
</evidence>
<evidence type="ECO:0000256" key="4">
    <source>
        <dbReference type="ARBA" id="ARBA00022989"/>
    </source>
</evidence>
<gene>
    <name evidence="7" type="ORF">Pla111_04890</name>
</gene>